<proteinExistence type="predicted"/>
<feature type="region of interest" description="Disordered" evidence="1">
    <location>
        <begin position="95"/>
        <end position="125"/>
    </location>
</feature>
<gene>
    <name evidence="2" type="primary">OSJNBa0066H10.121</name>
</gene>
<dbReference type="EMBL" id="AP005516">
    <property type="protein sequence ID" value="BAC21590.1"/>
    <property type="molecule type" value="Genomic_DNA"/>
</dbReference>
<reference evidence="3" key="2">
    <citation type="journal article" date="2008" name="Nucleic Acids Res.">
        <title>The rice annotation project database (RAP-DB): 2008 update.</title>
        <authorList>
            <consortium name="The rice annotation project (RAP)"/>
        </authorList>
    </citation>
    <scope>GENOME REANNOTATION</scope>
    <source>
        <strain evidence="3">cv. Nipponbare</strain>
    </source>
</reference>
<sequence>MMGRDIPAPTPSDMKWDVGVLPPVPSIHRRVTDQSKSGRPAHVHQWAAHDLPRCIKCDWGGWSAAHKCAWWTALSPAQVPTWLPRGGRARALGAVQPLGPEGYDKVPQAPRGGGGGGRAAASWPNARSSEGRWACWARRTGRASLFPSQVPPGPYK</sequence>
<protein>
    <submittedName>
        <fullName evidence="2">Uncharacterized protein</fullName>
    </submittedName>
</protein>
<dbReference type="Proteomes" id="UP000000763">
    <property type="component" value="Chromosome 7"/>
</dbReference>
<evidence type="ECO:0000313" key="3">
    <source>
        <dbReference type="Proteomes" id="UP000000763"/>
    </source>
</evidence>
<evidence type="ECO:0000313" key="2">
    <source>
        <dbReference type="EMBL" id="BAC21590.1"/>
    </source>
</evidence>
<name>Q8H2M9_ORYSJ</name>
<accession>Q8H2M9</accession>
<reference evidence="3" key="1">
    <citation type="journal article" date="2005" name="Nature">
        <title>The map-based sequence of the rice genome.</title>
        <authorList>
            <consortium name="International rice genome sequencing project (IRGSP)"/>
            <person name="Matsumoto T."/>
            <person name="Wu J."/>
            <person name="Kanamori H."/>
            <person name="Katayose Y."/>
            <person name="Fujisawa M."/>
            <person name="Namiki N."/>
            <person name="Mizuno H."/>
            <person name="Yamamoto K."/>
            <person name="Antonio B.A."/>
            <person name="Baba T."/>
            <person name="Sakata K."/>
            <person name="Nagamura Y."/>
            <person name="Aoki H."/>
            <person name="Arikawa K."/>
            <person name="Arita K."/>
            <person name="Bito T."/>
            <person name="Chiden Y."/>
            <person name="Fujitsuka N."/>
            <person name="Fukunaka R."/>
            <person name="Hamada M."/>
            <person name="Harada C."/>
            <person name="Hayashi A."/>
            <person name="Hijishita S."/>
            <person name="Honda M."/>
            <person name="Hosokawa S."/>
            <person name="Ichikawa Y."/>
            <person name="Idonuma A."/>
            <person name="Iijima M."/>
            <person name="Ikeda M."/>
            <person name="Ikeno M."/>
            <person name="Ito K."/>
            <person name="Ito S."/>
            <person name="Ito T."/>
            <person name="Ito Y."/>
            <person name="Ito Y."/>
            <person name="Iwabuchi A."/>
            <person name="Kamiya K."/>
            <person name="Karasawa W."/>
            <person name="Kurita K."/>
            <person name="Katagiri S."/>
            <person name="Kikuta A."/>
            <person name="Kobayashi H."/>
            <person name="Kobayashi N."/>
            <person name="Machita K."/>
            <person name="Maehara T."/>
            <person name="Masukawa M."/>
            <person name="Mizubayashi T."/>
            <person name="Mukai Y."/>
            <person name="Nagasaki H."/>
            <person name="Nagata Y."/>
            <person name="Naito S."/>
            <person name="Nakashima M."/>
            <person name="Nakama Y."/>
            <person name="Nakamichi Y."/>
            <person name="Nakamura M."/>
            <person name="Meguro A."/>
            <person name="Negishi M."/>
            <person name="Ohta I."/>
            <person name="Ohta T."/>
            <person name="Okamoto M."/>
            <person name="Ono N."/>
            <person name="Saji S."/>
            <person name="Sakaguchi M."/>
            <person name="Sakai K."/>
            <person name="Shibata M."/>
            <person name="Shimokawa T."/>
            <person name="Song J."/>
            <person name="Takazaki Y."/>
            <person name="Terasawa K."/>
            <person name="Tsugane M."/>
            <person name="Tsuji K."/>
            <person name="Ueda S."/>
            <person name="Waki K."/>
            <person name="Yamagata H."/>
            <person name="Yamamoto M."/>
            <person name="Yamamoto S."/>
            <person name="Yamane H."/>
            <person name="Yoshiki S."/>
            <person name="Yoshihara R."/>
            <person name="Yukawa K."/>
            <person name="Zhong H."/>
            <person name="Yano M."/>
            <person name="Yuan Q."/>
            <person name="Ouyang S."/>
            <person name="Liu J."/>
            <person name="Jones K.M."/>
            <person name="Gansberger K."/>
            <person name="Moffat K."/>
            <person name="Hill J."/>
            <person name="Bera J."/>
            <person name="Fadrosh D."/>
            <person name="Jin S."/>
            <person name="Johri S."/>
            <person name="Kim M."/>
            <person name="Overton L."/>
            <person name="Reardon M."/>
            <person name="Tsitrin T."/>
            <person name="Vuong H."/>
            <person name="Weaver B."/>
            <person name="Ciecko A."/>
            <person name="Tallon L."/>
            <person name="Jackson J."/>
            <person name="Pai G."/>
            <person name="Aken S.V."/>
            <person name="Utterback T."/>
            <person name="Reidmuller S."/>
            <person name="Feldblyum T."/>
            <person name="Hsiao J."/>
            <person name="Zismann V."/>
            <person name="Iobst S."/>
            <person name="de Vazeille A.R."/>
            <person name="Buell C.R."/>
            <person name="Ying K."/>
            <person name="Li Y."/>
            <person name="Lu T."/>
            <person name="Huang Y."/>
            <person name="Zhao Q."/>
            <person name="Feng Q."/>
            <person name="Zhang L."/>
            <person name="Zhu J."/>
            <person name="Weng Q."/>
            <person name="Mu J."/>
            <person name="Lu Y."/>
            <person name="Fan D."/>
            <person name="Liu Y."/>
            <person name="Guan J."/>
            <person name="Zhang Y."/>
            <person name="Yu S."/>
            <person name="Liu X."/>
            <person name="Zhang Y."/>
            <person name="Hong G."/>
            <person name="Han B."/>
            <person name="Choisne N."/>
            <person name="Demange N."/>
            <person name="Orjeda G."/>
            <person name="Samain S."/>
            <person name="Cattolico L."/>
            <person name="Pelletier E."/>
            <person name="Couloux A."/>
            <person name="Segurens B."/>
            <person name="Wincker P."/>
            <person name="D'Hont A."/>
            <person name="Scarpelli C."/>
            <person name="Weissenbach J."/>
            <person name="Salanoubat M."/>
            <person name="Quetier F."/>
            <person name="Yu Y."/>
            <person name="Kim H.R."/>
            <person name="Rambo T."/>
            <person name="Currie J."/>
            <person name="Collura K."/>
            <person name="Luo M."/>
            <person name="Yang T."/>
            <person name="Ammiraju J.S.S."/>
            <person name="Engler F."/>
            <person name="Soderlund C."/>
            <person name="Wing R.A."/>
            <person name="Palmer L.E."/>
            <person name="de la Bastide M."/>
            <person name="Spiegel L."/>
            <person name="Nascimento L."/>
            <person name="Zutavern T."/>
            <person name="O'Shaughnessy A."/>
            <person name="Dike S."/>
            <person name="Dedhia N."/>
            <person name="Preston R."/>
            <person name="Balija V."/>
            <person name="McCombie W.R."/>
            <person name="Chow T."/>
            <person name="Chen H."/>
            <person name="Chung M."/>
            <person name="Chen C."/>
            <person name="Shaw J."/>
            <person name="Wu H."/>
            <person name="Hsiao K."/>
            <person name="Chao Y."/>
            <person name="Chu M."/>
            <person name="Cheng C."/>
            <person name="Hour A."/>
            <person name="Lee P."/>
            <person name="Lin S."/>
            <person name="Lin Y."/>
            <person name="Liou J."/>
            <person name="Liu S."/>
            <person name="Hsing Y."/>
            <person name="Raghuvanshi S."/>
            <person name="Mohanty A."/>
            <person name="Bharti A.K."/>
            <person name="Gaur A."/>
            <person name="Gupta V."/>
            <person name="Kumar D."/>
            <person name="Ravi V."/>
            <person name="Vij S."/>
            <person name="Kapur A."/>
            <person name="Khurana P."/>
            <person name="Khurana P."/>
            <person name="Khurana J.P."/>
            <person name="Tyagi A.K."/>
            <person name="Gaikwad K."/>
            <person name="Singh A."/>
            <person name="Dalal V."/>
            <person name="Srivastava S."/>
            <person name="Dixit A."/>
            <person name="Pal A.K."/>
            <person name="Ghazi I.A."/>
            <person name="Yadav M."/>
            <person name="Pandit A."/>
            <person name="Bhargava A."/>
            <person name="Sureshbabu K."/>
            <person name="Batra K."/>
            <person name="Sharma T.R."/>
            <person name="Mohapatra T."/>
            <person name="Singh N.K."/>
            <person name="Messing J."/>
            <person name="Nelson A.B."/>
            <person name="Fuks G."/>
            <person name="Kavchok S."/>
            <person name="Keizer G."/>
            <person name="Linton E."/>
            <person name="Llaca V."/>
            <person name="Song R."/>
            <person name="Tanyolac B."/>
            <person name="Young S."/>
            <person name="Ho-Il K."/>
            <person name="Hahn J.H."/>
            <person name="Sangsakoo G."/>
            <person name="Vanavichit A."/>
            <person name="de Mattos Luiz.A.T."/>
            <person name="Zimmer P.D."/>
            <person name="Malone G."/>
            <person name="Dellagostin O."/>
            <person name="de Oliveira A.C."/>
            <person name="Bevan M."/>
            <person name="Bancroft I."/>
            <person name="Minx P."/>
            <person name="Cordum H."/>
            <person name="Wilson R."/>
            <person name="Cheng Z."/>
            <person name="Jin W."/>
            <person name="Jiang J."/>
            <person name="Leong S.A."/>
            <person name="Iwama H."/>
            <person name="Gojobori T."/>
            <person name="Itoh T."/>
            <person name="Niimura Y."/>
            <person name="Fujii Y."/>
            <person name="Habara T."/>
            <person name="Sakai H."/>
            <person name="Sato Y."/>
            <person name="Wilson G."/>
            <person name="Kumar K."/>
            <person name="McCouch S."/>
            <person name="Juretic N."/>
            <person name="Hoen D."/>
            <person name="Wright S."/>
            <person name="Bruskiewich R."/>
            <person name="Bureau T."/>
            <person name="Miyao A."/>
            <person name="Hirochika H."/>
            <person name="Nishikawa T."/>
            <person name="Kadowaki K."/>
            <person name="Sugiura M."/>
            <person name="Burr B."/>
            <person name="Sasaki T."/>
        </authorList>
    </citation>
    <scope>NUCLEOTIDE SEQUENCE [LARGE SCALE GENOMIC DNA]</scope>
    <source>
        <strain evidence="3">cv. Nipponbare</strain>
    </source>
</reference>
<evidence type="ECO:0000256" key="1">
    <source>
        <dbReference type="SAM" id="MobiDB-lite"/>
    </source>
</evidence>
<dbReference type="AlphaFoldDB" id="Q8H2M9"/>
<organism evidence="2 3">
    <name type="scientific">Oryza sativa subsp. japonica</name>
    <name type="common">Rice</name>
    <dbReference type="NCBI Taxonomy" id="39947"/>
    <lineage>
        <taxon>Eukaryota</taxon>
        <taxon>Viridiplantae</taxon>
        <taxon>Streptophyta</taxon>
        <taxon>Embryophyta</taxon>
        <taxon>Tracheophyta</taxon>
        <taxon>Spermatophyta</taxon>
        <taxon>Magnoliopsida</taxon>
        <taxon>Liliopsida</taxon>
        <taxon>Poales</taxon>
        <taxon>Poaceae</taxon>
        <taxon>BOP clade</taxon>
        <taxon>Oryzoideae</taxon>
        <taxon>Oryzeae</taxon>
        <taxon>Oryzinae</taxon>
        <taxon>Oryza</taxon>
        <taxon>Oryza sativa</taxon>
    </lineage>
</organism>